<gene>
    <name evidence="1" type="ORF">CVAR292_01947</name>
</gene>
<dbReference type="EMBL" id="FAUH01000013">
    <property type="protein sequence ID" value="CUU66600.1"/>
    <property type="molecule type" value="Genomic_DNA"/>
</dbReference>
<proteinExistence type="predicted"/>
<reference evidence="2" key="1">
    <citation type="submission" date="2015-11" db="EMBL/GenBank/DDBJ databases">
        <authorList>
            <person name="Dugat-Bony E."/>
        </authorList>
    </citation>
    <scope>NUCLEOTIDE SEQUENCE [LARGE SCALE GENOMIC DNA]</scope>
    <source>
        <strain evidence="2">Mu292</strain>
    </source>
</reference>
<accession>A0A0X2NPD8</accession>
<sequence>MTIERGEPDPEPRRSDCFLTTACEGCRRIFDEMVAPTTTLLAAGDDDAALDGYRICGDLWHGEDGVEALTDR</sequence>
<dbReference type="RefSeq" id="WP_073884308.1">
    <property type="nucleotide sequence ID" value="NZ_FAUH01000013.1"/>
</dbReference>
<evidence type="ECO:0000313" key="2">
    <source>
        <dbReference type="Proteomes" id="UP000182498"/>
    </source>
</evidence>
<dbReference type="AlphaFoldDB" id="A0A0X2NPD8"/>
<keyword evidence="2" id="KW-1185">Reference proteome</keyword>
<protein>
    <submittedName>
        <fullName evidence="1">Uncharacterized protein</fullName>
    </submittedName>
</protein>
<dbReference type="Proteomes" id="UP000182498">
    <property type="component" value="Unassembled WGS sequence"/>
</dbReference>
<evidence type="ECO:0000313" key="1">
    <source>
        <dbReference type="EMBL" id="CUU66600.1"/>
    </source>
</evidence>
<name>A0A0X2NPD8_9CORY</name>
<organism evidence="1 2">
    <name type="scientific">Corynebacterium variabile</name>
    <dbReference type="NCBI Taxonomy" id="1727"/>
    <lineage>
        <taxon>Bacteria</taxon>
        <taxon>Bacillati</taxon>
        <taxon>Actinomycetota</taxon>
        <taxon>Actinomycetes</taxon>
        <taxon>Mycobacteriales</taxon>
        <taxon>Corynebacteriaceae</taxon>
        <taxon>Corynebacterium</taxon>
    </lineage>
</organism>